<comment type="function">
    <text evidence="5">NDH-1 shuttles electrons from NADH, via FMN and iron-sulfur (Fe-S) centers, to quinones in the respiratory chain. The immediate electron acceptor for the enzyme in this species is believed to be ubiquinone. Couples the redox reaction to proton translocation (for every two electrons transferred, four hydrogen ions are translocated across the cytoplasmic membrane), and thus conserves the redox energy in a proton gradient.</text>
</comment>
<feature type="transmembrane region" description="Helical" evidence="5">
    <location>
        <begin position="74"/>
        <end position="94"/>
    </location>
</feature>
<evidence type="ECO:0000256" key="5">
    <source>
        <dbReference type="HAMAP-Rule" id="MF_00445"/>
    </source>
</evidence>
<comment type="similarity">
    <text evidence="5">Belongs to the complex I subunit 2 family.</text>
</comment>
<feature type="transmembrane region" description="Helical" evidence="5">
    <location>
        <begin position="126"/>
        <end position="146"/>
    </location>
</feature>
<dbReference type="PANTHER" id="PTHR22773">
    <property type="entry name" value="NADH DEHYDROGENASE"/>
    <property type="match status" value="1"/>
</dbReference>
<feature type="transmembrane region" description="Helical" evidence="5">
    <location>
        <begin position="458"/>
        <end position="481"/>
    </location>
</feature>
<dbReference type="InterPro" id="IPR001750">
    <property type="entry name" value="ND/Mrp_TM"/>
</dbReference>
<keyword evidence="4 5" id="KW-0472">Membrane</keyword>
<dbReference type="InterPro" id="IPR010096">
    <property type="entry name" value="NADH-Q_OxRdtase_suN/2"/>
</dbReference>
<feature type="transmembrane region" description="Helical" evidence="5">
    <location>
        <begin position="198"/>
        <end position="223"/>
    </location>
</feature>
<keyword evidence="9" id="KW-1185">Reference proteome</keyword>
<feature type="domain" description="NADH:quinone oxidoreductase/Mrp antiporter transmembrane" evidence="7">
    <location>
        <begin position="120"/>
        <end position="424"/>
    </location>
</feature>
<feature type="transmembrane region" description="Helical" evidence="5">
    <location>
        <begin position="410"/>
        <end position="437"/>
    </location>
</feature>
<feature type="transmembrane region" description="Helical" evidence="5">
    <location>
        <begin position="34"/>
        <end position="54"/>
    </location>
</feature>
<accession>A0ABQ6GNB8</accession>
<dbReference type="HAMAP" id="MF_00445">
    <property type="entry name" value="NDH1_NuoN_1"/>
    <property type="match status" value="1"/>
</dbReference>
<dbReference type="EMBL" id="BSST01000001">
    <property type="protein sequence ID" value="GLX77503.1"/>
    <property type="molecule type" value="Genomic_DNA"/>
</dbReference>
<comment type="subcellular location">
    <subcellularLocation>
        <location evidence="5">Cell membrane</location>
        <topology evidence="5">Multi-pass membrane protein</topology>
    </subcellularLocation>
    <subcellularLocation>
        <location evidence="1">Endomembrane system</location>
        <topology evidence="1">Multi-pass membrane protein</topology>
    </subcellularLocation>
    <subcellularLocation>
        <location evidence="6">Membrane</location>
        <topology evidence="6">Multi-pass membrane protein</topology>
    </subcellularLocation>
</comment>
<dbReference type="EC" id="7.1.1.-" evidence="5"/>
<keyword evidence="5" id="KW-0520">NAD</keyword>
<name>A0ABQ6GNB8_9GAMM</name>
<evidence type="ECO:0000256" key="4">
    <source>
        <dbReference type="ARBA" id="ARBA00023136"/>
    </source>
</evidence>
<comment type="caution">
    <text evidence="8">The sequence shown here is derived from an EMBL/GenBank/DDBJ whole genome shotgun (WGS) entry which is preliminary data.</text>
</comment>
<dbReference type="Pfam" id="PF00361">
    <property type="entry name" value="Proton_antipo_M"/>
    <property type="match status" value="1"/>
</dbReference>
<sequence>MDIATLLALTPQLIIAAGITLALLLIAWQRTQRLIANFSLVVLLLATIATMNNIGQGQLAVTSLLYVDDYSRFALLLMLLSGMFVIALSTQVLGKAVEVHDEYYLLLLLTMLGASILVVSDHFASLFLGFELLSISLVGLVGYFRYREHAVEGGFKYLILSASASSFMLLGIAFIYAYTGELSFARPDNSHLLNTNEFLLQLGFILFFAGMAFKLSLVPFHYWTPDVYQSAATPVTLLLATISKCAIFVALLKCCFAFSQQQIIQTTNLVNVLSVVAVLSMIAGNSLALKQQSIKRMLAYSSIAHMGYLLIIVLINVTQPQQALAMAWQSTLFYLAAYLLACVSIFTVISFTELNENKQDIELADWHGLFWHKPLLAVLVIVSLLSFAGIPLTAGFIGKFYLINLAANQSLWLLLSALIIGSGIALAYYLPVIFALFNERELTTVQQPVEATVVNRTLVGVYIATALVLGIFPDLLGQWLLTF</sequence>
<keyword evidence="3 5" id="KW-1133">Transmembrane helix</keyword>
<evidence type="ECO:0000256" key="1">
    <source>
        <dbReference type="ARBA" id="ARBA00004127"/>
    </source>
</evidence>
<evidence type="ECO:0000256" key="6">
    <source>
        <dbReference type="RuleBase" id="RU000320"/>
    </source>
</evidence>
<keyword evidence="5" id="KW-1003">Cell membrane</keyword>
<dbReference type="NCBIfam" id="TIGR01770">
    <property type="entry name" value="NDH_I_N"/>
    <property type="match status" value="1"/>
</dbReference>
<dbReference type="RefSeq" id="WP_284243364.1">
    <property type="nucleotide sequence ID" value="NZ_BSST01000001.1"/>
</dbReference>
<organism evidence="8 9">
    <name type="scientific">Thalassotalea insulae</name>
    <dbReference type="NCBI Taxonomy" id="2056778"/>
    <lineage>
        <taxon>Bacteria</taxon>
        <taxon>Pseudomonadati</taxon>
        <taxon>Pseudomonadota</taxon>
        <taxon>Gammaproteobacteria</taxon>
        <taxon>Alteromonadales</taxon>
        <taxon>Colwelliaceae</taxon>
        <taxon>Thalassotalea</taxon>
    </lineage>
</organism>
<evidence type="ECO:0000256" key="3">
    <source>
        <dbReference type="ARBA" id="ARBA00022989"/>
    </source>
</evidence>
<feature type="transmembrane region" description="Helical" evidence="5">
    <location>
        <begin position="375"/>
        <end position="398"/>
    </location>
</feature>
<comment type="catalytic activity">
    <reaction evidence="5">
        <text>a quinone + NADH + 5 H(+)(in) = a quinol + NAD(+) + 4 H(+)(out)</text>
        <dbReference type="Rhea" id="RHEA:57888"/>
        <dbReference type="ChEBI" id="CHEBI:15378"/>
        <dbReference type="ChEBI" id="CHEBI:24646"/>
        <dbReference type="ChEBI" id="CHEBI:57540"/>
        <dbReference type="ChEBI" id="CHEBI:57945"/>
        <dbReference type="ChEBI" id="CHEBI:132124"/>
    </reaction>
</comment>
<comment type="subunit">
    <text evidence="5">NDH-1 is composed of 14 different subunits. Subunits NuoA, H, J, K, L, M, N constitute the membrane sector of the complex.</text>
</comment>
<evidence type="ECO:0000256" key="2">
    <source>
        <dbReference type="ARBA" id="ARBA00022692"/>
    </source>
</evidence>
<keyword evidence="5" id="KW-0830">Ubiquinone</keyword>
<keyword evidence="2 5" id="KW-0812">Transmembrane</keyword>
<feature type="transmembrane region" description="Helical" evidence="5">
    <location>
        <begin position="6"/>
        <end position="27"/>
    </location>
</feature>
<evidence type="ECO:0000259" key="7">
    <source>
        <dbReference type="Pfam" id="PF00361"/>
    </source>
</evidence>
<keyword evidence="5" id="KW-1278">Translocase</keyword>
<proteinExistence type="inferred from homology"/>
<reference evidence="8 9" key="1">
    <citation type="submission" date="2023-03" db="EMBL/GenBank/DDBJ databases">
        <title>Draft genome sequence of Thalassotalea insulae KCTC 62186T.</title>
        <authorList>
            <person name="Sawabe T."/>
        </authorList>
    </citation>
    <scope>NUCLEOTIDE SEQUENCE [LARGE SCALE GENOMIC DNA]</scope>
    <source>
        <strain evidence="8 9">KCTC 62186</strain>
    </source>
</reference>
<feature type="transmembrane region" description="Helical" evidence="5">
    <location>
        <begin position="331"/>
        <end position="354"/>
    </location>
</feature>
<feature type="transmembrane region" description="Helical" evidence="5">
    <location>
        <begin position="103"/>
        <end position="120"/>
    </location>
</feature>
<feature type="transmembrane region" description="Helical" evidence="5">
    <location>
        <begin position="271"/>
        <end position="289"/>
    </location>
</feature>
<keyword evidence="5" id="KW-0813">Transport</keyword>
<keyword evidence="5" id="KW-0874">Quinone</keyword>
<evidence type="ECO:0000313" key="8">
    <source>
        <dbReference type="EMBL" id="GLX77503.1"/>
    </source>
</evidence>
<feature type="transmembrane region" description="Helical" evidence="5">
    <location>
        <begin position="158"/>
        <end position="178"/>
    </location>
</feature>
<gene>
    <name evidence="5 8" type="primary">nuoN</name>
    <name evidence="8" type="ORF">tinsulaeT_08430</name>
</gene>
<evidence type="ECO:0000313" key="9">
    <source>
        <dbReference type="Proteomes" id="UP001157186"/>
    </source>
</evidence>
<feature type="transmembrane region" description="Helical" evidence="5">
    <location>
        <begin position="298"/>
        <end position="319"/>
    </location>
</feature>
<dbReference type="Proteomes" id="UP001157186">
    <property type="component" value="Unassembled WGS sequence"/>
</dbReference>
<feature type="transmembrane region" description="Helical" evidence="5">
    <location>
        <begin position="235"/>
        <end position="259"/>
    </location>
</feature>
<protein>
    <recommendedName>
        <fullName evidence="5">NADH-quinone oxidoreductase subunit N</fullName>
        <ecNumber evidence="5">7.1.1.-</ecNumber>
    </recommendedName>
    <alternativeName>
        <fullName evidence="5">NADH dehydrogenase I subunit N</fullName>
    </alternativeName>
    <alternativeName>
        <fullName evidence="5">NDH-1 subunit N</fullName>
    </alternativeName>
</protein>